<keyword evidence="5 7" id="KW-1133">Transmembrane helix</keyword>
<evidence type="ECO:0000256" key="2">
    <source>
        <dbReference type="ARBA" id="ARBA00022448"/>
    </source>
</evidence>
<dbReference type="GO" id="GO:0055085">
    <property type="term" value="P:transmembrane transport"/>
    <property type="evidence" value="ECO:0007669"/>
    <property type="project" value="InterPro"/>
</dbReference>
<evidence type="ECO:0000256" key="4">
    <source>
        <dbReference type="ARBA" id="ARBA00022692"/>
    </source>
</evidence>
<comment type="similarity">
    <text evidence="7">Belongs to the binding-protein-dependent transport system permease family.</text>
</comment>
<evidence type="ECO:0000313" key="10">
    <source>
        <dbReference type="Proteomes" id="UP000339690"/>
    </source>
</evidence>
<reference evidence="9 10" key="1">
    <citation type="submission" date="2019-11" db="EMBL/GenBank/DDBJ databases">
        <title>Gracilibacillus salitolerans sp. nov., a moderate halophile isolated from a saline soil in northwest China.</title>
        <authorList>
            <person name="Gan L."/>
        </authorList>
    </citation>
    <scope>NUCLEOTIDE SEQUENCE [LARGE SCALE GENOMIC DNA]</scope>
    <source>
        <strain evidence="9 10">SCU50</strain>
    </source>
</reference>
<keyword evidence="10" id="KW-1185">Reference proteome</keyword>
<dbReference type="InterPro" id="IPR035906">
    <property type="entry name" value="MetI-like_sf"/>
</dbReference>
<keyword evidence="3" id="KW-1003">Cell membrane</keyword>
<organism evidence="9 10">
    <name type="scientific">Gracilibacillus salitolerans</name>
    <dbReference type="NCBI Taxonomy" id="2663022"/>
    <lineage>
        <taxon>Bacteria</taxon>
        <taxon>Bacillati</taxon>
        <taxon>Bacillota</taxon>
        <taxon>Bacilli</taxon>
        <taxon>Bacillales</taxon>
        <taxon>Bacillaceae</taxon>
        <taxon>Gracilibacillus</taxon>
    </lineage>
</organism>
<evidence type="ECO:0000256" key="5">
    <source>
        <dbReference type="ARBA" id="ARBA00022989"/>
    </source>
</evidence>
<gene>
    <name evidence="9" type="ORF">GI584_18940</name>
</gene>
<dbReference type="PANTHER" id="PTHR30193">
    <property type="entry name" value="ABC TRANSPORTER PERMEASE PROTEIN"/>
    <property type="match status" value="1"/>
</dbReference>
<keyword evidence="4 7" id="KW-0812">Transmembrane</keyword>
<dbReference type="GO" id="GO:0005886">
    <property type="term" value="C:plasma membrane"/>
    <property type="evidence" value="ECO:0007669"/>
    <property type="project" value="UniProtKB-SubCell"/>
</dbReference>
<dbReference type="PANTHER" id="PTHR30193:SF37">
    <property type="entry name" value="INNER MEMBRANE ABC TRANSPORTER PERMEASE PROTEIN YCJO"/>
    <property type="match status" value="1"/>
</dbReference>
<dbReference type="Pfam" id="PF00528">
    <property type="entry name" value="BPD_transp_1"/>
    <property type="match status" value="1"/>
</dbReference>
<accession>A0A5Q2TQJ5</accession>
<dbReference type="InterPro" id="IPR051393">
    <property type="entry name" value="ABC_transporter_permease"/>
</dbReference>
<evidence type="ECO:0000256" key="6">
    <source>
        <dbReference type="ARBA" id="ARBA00023136"/>
    </source>
</evidence>
<comment type="subcellular location">
    <subcellularLocation>
        <location evidence="1 7">Cell membrane</location>
        <topology evidence="1 7">Multi-pass membrane protein</topology>
    </subcellularLocation>
</comment>
<dbReference type="Proteomes" id="UP000339690">
    <property type="component" value="Chromosome"/>
</dbReference>
<dbReference type="InterPro" id="IPR000515">
    <property type="entry name" value="MetI-like"/>
</dbReference>
<feature type="transmembrane region" description="Helical" evidence="7">
    <location>
        <begin position="7"/>
        <end position="35"/>
    </location>
</feature>
<evidence type="ECO:0000259" key="8">
    <source>
        <dbReference type="PROSITE" id="PS50928"/>
    </source>
</evidence>
<sequence length="290" mass="32707">MHLLKKPWIIAVGVIPALIIYLIFSIVPIFISFYYSFMSWNGFSEMQFIGLGNFKEVFQDSVFWLSVRNNILVVLASVFGQIPIALALALLLNRKIKGAKFFRTVGFMPVVISTVVISITWRMIYNSEYGMINNFLEAIGLGFLQQNWLGAPTWAMVAVCITIIWQFVGLYFIIFLSALQTVPSEILEAADLDGASEWQKTRYVVIPSIWNIILISIVLCISGSLKTFDLIYVMTSGGPANSTEVMATYMYNKTFEGLRYGYGSAISVLIFMFSIGLILITTKLLRRKEV</sequence>
<keyword evidence="2 7" id="KW-0813">Transport</keyword>
<feature type="transmembrane region" description="Helical" evidence="7">
    <location>
        <begin position="154"/>
        <end position="182"/>
    </location>
</feature>
<keyword evidence="6 7" id="KW-0472">Membrane</keyword>
<dbReference type="Gene3D" id="1.10.3720.10">
    <property type="entry name" value="MetI-like"/>
    <property type="match status" value="1"/>
</dbReference>
<dbReference type="SUPFAM" id="SSF161098">
    <property type="entry name" value="MetI-like"/>
    <property type="match status" value="1"/>
</dbReference>
<name>A0A5Q2TQJ5_9BACI</name>
<dbReference type="AlphaFoldDB" id="A0A5Q2TQJ5"/>
<evidence type="ECO:0000313" key="9">
    <source>
        <dbReference type="EMBL" id="QGH36000.1"/>
    </source>
</evidence>
<feature type="transmembrane region" description="Helical" evidence="7">
    <location>
        <begin position="203"/>
        <end position="225"/>
    </location>
</feature>
<feature type="domain" description="ABC transmembrane type-1" evidence="8">
    <location>
        <begin position="67"/>
        <end position="281"/>
    </location>
</feature>
<feature type="transmembrane region" description="Helical" evidence="7">
    <location>
        <begin position="260"/>
        <end position="280"/>
    </location>
</feature>
<proteinExistence type="inferred from homology"/>
<feature type="transmembrane region" description="Helical" evidence="7">
    <location>
        <begin position="71"/>
        <end position="92"/>
    </location>
</feature>
<evidence type="ECO:0000256" key="3">
    <source>
        <dbReference type="ARBA" id="ARBA00022475"/>
    </source>
</evidence>
<dbReference type="KEGG" id="grc:GI584_18940"/>
<feature type="transmembrane region" description="Helical" evidence="7">
    <location>
        <begin position="104"/>
        <end position="124"/>
    </location>
</feature>
<dbReference type="PROSITE" id="PS50928">
    <property type="entry name" value="ABC_TM1"/>
    <property type="match status" value="1"/>
</dbReference>
<evidence type="ECO:0000256" key="7">
    <source>
        <dbReference type="RuleBase" id="RU363032"/>
    </source>
</evidence>
<dbReference type="CDD" id="cd06261">
    <property type="entry name" value="TM_PBP2"/>
    <property type="match status" value="1"/>
</dbReference>
<evidence type="ECO:0000256" key="1">
    <source>
        <dbReference type="ARBA" id="ARBA00004651"/>
    </source>
</evidence>
<protein>
    <submittedName>
        <fullName evidence="9">ABC transporter permease subunit</fullName>
    </submittedName>
</protein>
<dbReference type="RefSeq" id="WP_153792209.1">
    <property type="nucleotide sequence ID" value="NZ_CP045915.1"/>
</dbReference>
<dbReference type="EMBL" id="CP045915">
    <property type="protein sequence ID" value="QGH36000.1"/>
    <property type="molecule type" value="Genomic_DNA"/>
</dbReference>